<feature type="domain" description="Erythromycin biosynthesis protein CIII-like C-terminal" evidence="4">
    <location>
        <begin position="234"/>
        <end position="374"/>
    </location>
</feature>
<dbReference type="GO" id="GO:0017000">
    <property type="term" value="P:antibiotic biosynthetic process"/>
    <property type="evidence" value="ECO:0007669"/>
    <property type="project" value="UniProtKB-ARBA"/>
</dbReference>
<dbReference type="EMBL" id="CP010407">
    <property type="protein sequence ID" value="AJF66142.1"/>
    <property type="molecule type" value="Genomic_DNA"/>
</dbReference>
<protein>
    <submittedName>
        <fullName evidence="6">Uncharacterized protein</fullName>
    </submittedName>
</protein>
<evidence type="ECO:0000259" key="4">
    <source>
        <dbReference type="Pfam" id="PF06722"/>
    </source>
</evidence>
<evidence type="ECO:0000256" key="2">
    <source>
        <dbReference type="ARBA" id="ARBA00022676"/>
    </source>
</evidence>
<dbReference type="Gene3D" id="3.40.50.2000">
    <property type="entry name" value="Glycogen Phosphorylase B"/>
    <property type="match status" value="2"/>
</dbReference>
<keyword evidence="3" id="KW-0808">Transferase</keyword>
<dbReference type="InterPro" id="IPR002213">
    <property type="entry name" value="UDP_glucos_trans"/>
</dbReference>
<gene>
    <name evidence="6" type="ORF">SVTN_18870</name>
</gene>
<proteinExistence type="inferred from homology"/>
<feature type="domain" description="Erythromycin biosynthesis protein CIII-like N-terminal" evidence="5">
    <location>
        <begin position="23"/>
        <end position="219"/>
    </location>
</feature>
<dbReference type="InterPro" id="IPR048284">
    <property type="entry name" value="EryCIII-like_N"/>
</dbReference>
<dbReference type="Pfam" id="PF21036">
    <property type="entry name" value="EryCIII-like_N"/>
    <property type="match status" value="1"/>
</dbReference>
<sequence>MRFLFVSGGSAGAVFPITPLALAARNAGHEVIVGATENVMPLVAATGLPGAPITSRTMYDFMQRDRHGNPLEIPKDPHERNLFNGRGMARLALGSMEGLVPLVERWRPDVLVAGALSYAAPLVAHRFGLPWVRHALNMGEPSIIDLSAAAELAPELEEMGLPAIPDPDMYVEICPPGARRPDAGPAQFMGYVPFNTQRALEPWMYSRSGDRPRVLVSAGSRVTADYEADALSALVEKVAGLDVELLIAAPQEIADALGDLPENVRAGWLPLDVVLRTCDLLVHRAGGNTMLHAIVCGVPQLLIPAMPKQVGMSARLAEYGAAIMLTAGQDDSPENVAKMCRELLEDPSYKARTEELSREIAGLPTPHDVTVAIADMVRARGGM</sequence>
<dbReference type="GO" id="GO:0016758">
    <property type="term" value="F:hexosyltransferase activity"/>
    <property type="evidence" value="ECO:0007669"/>
    <property type="project" value="UniProtKB-ARBA"/>
</dbReference>
<dbReference type="GO" id="GO:0008194">
    <property type="term" value="F:UDP-glycosyltransferase activity"/>
    <property type="evidence" value="ECO:0007669"/>
    <property type="project" value="InterPro"/>
</dbReference>
<organism evidence="6 7">
    <name type="scientific">Streptomyces vietnamensis</name>
    <dbReference type="NCBI Taxonomy" id="362257"/>
    <lineage>
        <taxon>Bacteria</taxon>
        <taxon>Bacillati</taxon>
        <taxon>Actinomycetota</taxon>
        <taxon>Actinomycetes</taxon>
        <taxon>Kitasatosporales</taxon>
        <taxon>Streptomycetaceae</taxon>
        <taxon>Streptomyces</taxon>
    </lineage>
</organism>
<dbReference type="InterPro" id="IPR050426">
    <property type="entry name" value="Glycosyltransferase_28"/>
</dbReference>
<evidence type="ECO:0000256" key="1">
    <source>
        <dbReference type="ARBA" id="ARBA00006962"/>
    </source>
</evidence>
<evidence type="ECO:0000313" key="6">
    <source>
        <dbReference type="EMBL" id="AJF66142.1"/>
    </source>
</evidence>
<dbReference type="RefSeq" id="WP_041130158.1">
    <property type="nucleotide sequence ID" value="NZ_CP010407.1"/>
</dbReference>
<dbReference type="Proteomes" id="UP000031774">
    <property type="component" value="Chromosome"/>
</dbReference>
<evidence type="ECO:0000313" key="7">
    <source>
        <dbReference type="Proteomes" id="UP000031774"/>
    </source>
</evidence>
<dbReference type="KEGG" id="svt:SVTN_18870"/>
<accession>A0A0B5I6Y3</accession>
<dbReference type="PANTHER" id="PTHR48050:SF13">
    <property type="entry name" value="STEROL 3-BETA-GLUCOSYLTRANSFERASE UGT80A2"/>
    <property type="match status" value="1"/>
</dbReference>
<dbReference type="AlphaFoldDB" id="A0A0B5I6Y3"/>
<evidence type="ECO:0000256" key="3">
    <source>
        <dbReference type="ARBA" id="ARBA00022679"/>
    </source>
</evidence>
<reference evidence="6 7" key="1">
    <citation type="submission" date="2014-12" db="EMBL/GenBank/DDBJ databases">
        <title>Complete genome sequence of Streptomyces vietnamensis strain GIMV4.0001, a genetic manipulable producer of the benzoisochromanequinone antibiotic granaticin.</title>
        <authorList>
            <person name="Deng M.R."/>
            <person name="Guo J."/>
            <person name="Ma L.Y."/>
            <person name="Feng G.D."/>
            <person name="Mo C.Y."/>
            <person name="Zhu H.H."/>
        </authorList>
    </citation>
    <scope>NUCLEOTIDE SEQUENCE [LARGE SCALE GENOMIC DNA]</scope>
    <source>
        <strain evidence="7">GIMV4.0001</strain>
    </source>
</reference>
<evidence type="ECO:0000259" key="5">
    <source>
        <dbReference type="Pfam" id="PF21036"/>
    </source>
</evidence>
<dbReference type="HOGENOM" id="CLU_000537_7_4_11"/>
<comment type="similarity">
    <text evidence="1">Belongs to the glycosyltransferase 28 family.</text>
</comment>
<dbReference type="Pfam" id="PF06722">
    <property type="entry name" value="EryCIII-like_C"/>
    <property type="match status" value="1"/>
</dbReference>
<dbReference type="CDD" id="cd03784">
    <property type="entry name" value="GT1_Gtf-like"/>
    <property type="match status" value="1"/>
</dbReference>
<dbReference type="SUPFAM" id="SSF53756">
    <property type="entry name" value="UDP-Glycosyltransferase/glycogen phosphorylase"/>
    <property type="match status" value="1"/>
</dbReference>
<dbReference type="InterPro" id="IPR010610">
    <property type="entry name" value="EryCIII-like_C"/>
</dbReference>
<keyword evidence="7" id="KW-1185">Reference proteome</keyword>
<name>A0A0B5I6Y3_9ACTN</name>
<keyword evidence="2" id="KW-0328">Glycosyltransferase</keyword>
<dbReference type="STRING" id="362257.SVTN_18870"/>
<dbReference type="PANTHER" id="PTHR48050">
    <property type="entry name" value="STEROL 3-BETA-GLUCOSYLTRANSFERASE"/>
    <property type="match status" value="1"/>
</dbReference>